<dbReference type="AlphaFoldDB" id="A0A4R8G2A4"/>
<dbReference type="Gene3D" id="3.30.1490.270">
    <property type="match status" value="1"/>
</dbReference>
<evidence type="ECO:0000259" key="1">
    <source>
        <dbReference type="Pfam" id="PF04168"/>
    </source>
</evidence>
<dbReference type="EMBL" id="SOEC01000002">
    <property type="protein sequence ID" value="TDX32233.1"/>
    <property type="molecule type" value="Genomic_DNA"/>
</dbReference>
<dbReference type="InterPro" id="IPR025841">
    <property type="entry name" value="CP_ATPgrasp_2"/>
</dbReference>
<dbReference type="Pfam" id="PF14403">
    <property type="entry name" value="CP_ATPgrasp_2"/>
    <property type="match status" value="1"/>
</dbReference>
<organism evidence="3 4">
    <name type="scientific">Modicisalibacter xianhensis</name>
    <dbReference type="NCBI Taxonomy" id="442341"/>
    <lineage>
        <taxon>Bacteria</taxon>
        <taxon>Pseudomonadati</taxon>
        <taxon>Pseudomonadota</taxon>
        <taxon>Gammaproteobacteria</taxon>
        <taxon>Oceanospirillales</taxon>
        <taxon>Halomonadaceae</taxon>
        <taxon>Modicisalibacter</taxon>
    </lineage>
</organism>
<feature type="domain" description="DUF403" evidence="1">
    <location>
        <begin position="519"/>
        <end position="832"/>
    </location>
</feature>
<evidence type="ECO:0000259" key="2">
    <source>
        <dbReference type="Pfam" id="PF14403"/>
    </source>
</evidence>
<dbReference type="InterPro" id="IPR051680">
    <property type="entry name" value="ATP-dep_Glu-Cys_Ligase-2"/>
</dbReference>
<dbReference type="InterPro" id="IPR007296">
    <property type="entry name" value="DUF403"/>
</dbReference>
<dbReference type="RefSeq" id="WP_166670969.1">
    <property type="nucleotide sequence ID" value="NZ_SOEC01000002.1"/>
</dbReference>
<accession>A0A4R8G2A4</accession>
<dbReference type="Gene3D" id="3.40.50.11290">
    <property type="match status" value="1"/>
</dbReference>
<dbReference type="Proteomes" id="UP000294489">
    <property type="component" value="Unassembled WGS sequence"/>
</dbReference>
<dbReference type="PANTHER" id="PTHR34595:SF2">
    <property type="entry name" value="BLR2978 PROTEIN"/>
    <property type="match status" value="1"/>
</dbReference>
<name>A0A4R8G2A4_9GAMM</name>
<dbReference type="Pfam" id="PF04168">
    <property type="entry name" value="Alpha-E"/>
    <property type="match status" value="1"/>
</dbReference>
<proteinExistence type="predicted"/>
<evidence type="ECO:0000313" key="3">
    <source>
        <dbReference type="EMBL" id="TDX32233.1"/>
    </source>
</evidence>
<sequence>MAIPLRHGDDAVADLLAGYVPAGEFDVLFSAQGQLREHWRGVLAELAALGEQGLAERVDELQRLLYENGVTFNVHDDTRGRLRTWRVDPLPLAISSTEWQELELGLIQRSRLLDALLTDLYGPRRLIDEGYLPPELVFGHPGFQLACDQSLAAQGPGLVFHGIDLVRDSQGQWRVFADRLQAPSGAGYALENRIILARAMPTLYREAPLRRLASFLGTEHLALSAMAPVQREQANIVLLTPGPDSDSYFEHAYLANYLNLSLVESLDLVVRDGRVWMRTLGGLKPVDVILRRMEDAWCDPLELRSDSVIGVPGLVQATRSGNVAMANPLGVGVLEHPGLAPYLPTLCQRLLGEPLRLPSPESWWCGDPASLAQVLAQFEQLTLRTTDPGTLPVTVSDLNPRQAEALRESLLARPERYVAQRPIVSATVPVYDDEARRFVSHPFNLRMFVTREAPTRDSDEWGFQAMPGGLAWVGGPGLPSRRSEVVKDVWVLAETPQPHISQLRQATGPIVVTRDGVDLPSRVADNLFWLGRYGERLDVRSRLLREGLLRLLEQEQDEYADSSLVDLFEALEIEMPEVAPGERRFLALRSALLTLFNDETIGSLPGCFQQMLRNCRAVRDHLGDDSWRVINHLRRHTAALPKVPSASAGRRACEENITQLVAFFGLCNETMPHHYGWRFMDIGRFIERALGTLELLRRVLTDAHEPGIPLWEVVLATTDNFTAYRRRYRSELHPTAILDLLLFDEGNPRSVGYMLKRLGRQIERLPQPDGTPYRSREQRLILQATSTLQLADIALLSDVHASQRAREALSALFADLLEPLEQLSDAISHTHFSHAETPRQLLRMQVQP</sequence>
<feature type="domain" description="Circularly permuted ATP-grasp type 2" evidence="2">
    <location>
        <begin position="91"/>
        <end position="473"/>
    </location>
</feature>
<comment type="caution">
    <text evidence="3">The sequence shown here is derived from an EMBL/GenBank/DDBJ whole genome shotgun (WGS) entry which is preliminary data.</text>
</comment>
<protein>
    <submittedName>
        <fullName evidence="3">Putative circularly permuted ATP-grasp superfamily protein</fullName>
    </submittedName>
</protein>
<gene>
    <name evidence="3" type="ORF">DFO67_102182</name>
</gene>
<dbReference type="SUPFAM" id="SSF56059">
    <property type="entry name" value="Glutathione synthetase ATP-binding domain-like"/>
    <property type="match status" value="1"/>
</dbReference>
<reference evidence="3 4" key="1">
    <citation type="submission" date="2019-03" db="EMBL/GenBank/DDBJ databases">
        <title>Freshwater and sediment microbial communities from various areas in North America, analyzing microbe dynamics in response to fracking.</title>
        <authorList>
            <person name="Lamendella R."/>
        </authorList>
    </citation>
    <scope>NUCLEOTIDE SEQUENCE [LARGE SCALE GENOMIC DNA]</scope>
    <source>
        <strain evidence="3 4">6_TX</strain>
    </source>
</reference>
<dbReference type="PANTHER" id="PTHR34595">
    <property type="entry name" value="BLR5612 PROTEIN"/>
    <property type="match status" value="1"/>
</dbReference>
<evidence type="ECO:0000313" key="4">
    <source>
        <dbReference type="Proteomes" id="UP000294489"/>
    </source>
</evidence>